<reference evidence="1" key="1">
    <citation type="submission" date="2020-08" db="EMBL/GenBank/DDBJ databases">
        <authorList>
            <person name="Cejkova D."/>
            <person name="Kubasova T."/>
            <person name="Jahodarova E."/>
            <person name="Rychlik I."/>
        </authorList>
    </citation>
    <scope>NUCLEOTIDE SEQUENCE</scope>
    <source>
        <strain evidence="1">An824</strain>
    </source>
</reference>
<dbReference type="Proteomes" id="UP000706891">
    <property type="component" value="Unassembled WGS sequence"/>
</dbReference>
<dbReference type="AlphaFoldDB" id="A0A938WWP3"/>
<accession>A0A938WWP3</accession>
<reference evidence="1" key="2">
    <citation type="journal article" date="2021" name="Sci. Rep.">
        <title>The distribution of antibiotic resistance genes in chicken gut microbiota commensals.</title>
        <authorList>
            <person name="Juricova H."/>
            <person name="Matiasovicova J."/>
            <person name="Kubasova T."/>
            <person name="Cejkova D."/>
            <person name="Rychlik I."/>
        </authorList>
    </citation>
    <scope>NUCLEOTIDE SEQUENCE</scope>
    <source>
        <strain evidence="1">An824</strain>
    </source>
</reference>
<gene>
    <name evidence="1" type="ORF">H6A34_11335</name>
</gene>
<dbReference type="EMBL" id="JACJJG010000083">
    <property type="protein sequence ID" value="MBM6674464.1"/>
    <property type="molecule type" value="Genomic_DNA"/>
</dbReference>
<organism evidence="1 2">
    <name type="scientific">Marseilla massiliensis</name>
    <dbReference type="NCBI Taxonomy" id="1841864"/>
    <lineage>
        <taxon>Bacteria</taxon>
        <taxon>Pseudomonadati</taxon>
        <taxon>Bacteroidota</taxon>
        <taxon>Bacteroidia</taxon>
        <taxon>Bacteroidales</taxon>
        <taxon>Prevotellaceae</taxon>
        <taxon>Marseilla</taxon>
    </lineage>
</organism>
<keyword evidence="2" id="KW-1185">Reference proteome</keyword>
<dbReference type="RefSeq" id="WP_205105610.1">
    <property type="nucleotide sequence ID" value="NZ_JACJJG010000083.1"/>
</dbReference>
<comment type="caution">
    <text evidence="1">The sequence shown here is derived from an EMBL/GenBank/DDBJ whole genome shotgun (WGS) entry which is preliminary data.</text>
</comment>
<protein>
    <submittedName>
        <fullName evidence="1">Uncharacterized protein</fullName>
    </submittedName>
</protein>
<sequence>MTDKDIIQIATMNGWKASVREETDGTKYVSFRRYMKSEMPFVFTVEVYDGRADSLAAEIISLVDAIDPEACAREWMVKSGAVPPSMFSLAVADMDGIRTETWLLACAFLEFSGKASCHSSRKKSIRCVNVRSSCACALSLEIPFS</sequence>
<evidence type="ECO:0000313" key="2">
    <source>
        <dbReference type="Proteomes" id="UP000706891"/>
    </source>
</evidence>
<evidence type="ECO:0000313" key="1">
    <source>
        <dbReference type="EMBL" id="MBM6674464.1"/>
    </source>
</evidence>
<proteinExistence type="predicted"/>
<name>A0A938WWP3_9BACT</name>